<sequence length="58" mass="6811">MCQQKPCSVCGCKEWHTWHVCVLSRVCMRVCVRACAYADVYVSRVSYVLYVILFLYIK</sequence>
<proteinExistence type="predicted"/>
<keyword evidence="1" id="KW-0812">Transmembrane</keyword>
<keyword evidence="1" id="KW-1133">Transmembrane helix</keyword>
<evidence type="ECO:0000256" key="1">
    <source>
        <dbReference type="SAM" id="Phobius"/>
    </source>
</evidence>
<dbReference type="EMBL" id="BK032669">
    <property type="protein sequence ID" value="DAF54014.1"/>
    <property type="molecule type" value="Genomic_DNA"/>
</dbReference>
<feature type="transmembrane region" description="Helical" evidence="1">
    <location>
        <begin position="34"/>
        <end position="57"/>
    </location>
</feature>
<keyword evidence="1" id="KW-0472">Membrane</keyword>
<protein>
    <submittedName>
        <fullName evidence="2">Restriction alleviation protein</fullName>
    </submittedName>
</protein>
<name>A0A8S5SST2_9CAUD</name>
<organism evidence="2">
    <name type="scientific">Siphoviridae sp. ctFgp7</name>
    <dbReference type="NCBI Taxonomy" id="2827821"/>
    <lineage>
        <taxon>Viruses</taxon>
        <taxon>Duplodnaviria</taxon>
        <taxon>Heunggongvirae</taxon>
        <taxon>Uroviricota</taxon>
        <taxon>Caudoviricetes</taxon>
    </lineage>
</organism>
<reference evidence="2" key="1">
    <citation type="journal article" date="2021" name="Proc. Natl. Acad. Sci. U.S.A.">
        <title>A Catalog of Tens of Thousands of Viruses from Human Metagenomes Reveals Hidden Associations with Chronic Diseases.</title>
        <authorList>
            <person name="Tisza M.J."/>
            <person name="Buck C.B."/>
        </authorList>
    </citation>
    <scope>NUCLEOTIDE SEQUENCE</scope>
    <source>
        <strain evidence="2">CtFgp7</strain>
    </source>
</reference>
<evidence type="ECO:0000313" key="2">
    <source>
        <dbReference type="EMBL" id="DAF54014.1"/>
    </source>
</evidence>
<accession>A0A8S5SST2</accession>